<accession>A0A9W6ZD11</accession>
<evidence type="ECO:0000313" key="1">
    <source>
        <dbReference type="EMBL" id="GMH49961.1"/>
    </source>
</evidence>
<protein>
    <submittedName>
        <fullName evidence="1">Uncharacterized protein</fullName>
    </submittedName>
</protein>
<dbReference type="Proteomes" id="UP001165082">
    <property type="component" value="Unassembled WGS sequence"/>
</dbReference>
<name>A0A9W6ZD11_9STRA</name>
<gene>
    <name evidence="1" type="ORF">TrRE_jg6818</name>
</gene>
<reference evidence="1" key="1">
    <citation type="submission" date="2022-07" db="EMBL/GenBank/DDBJ databases">
        <title>Genome analysis of Parmales, a sister group of diatoms, reveals the evolutionary specialization of diatoms from phago-mixotrophs to photoautotrophs.</title>
        <authorList>
            <person name="Ban H."/>
            <person name="Sato S."/>
            <person name="Yoshikawa S."/>
            <person name="Kazumasa Y."/>
            <person name="Nakamura Y."/>
            <person name="Ichinomiya M."/>
            <person name="Saitoh K."/>
            <person name="Sato N."/>
            <person name="Blanc-Mathieu R."/>
            <person name="Endo H."/>
            <person name="Kuwata A."/>
            <person name="Ogata H."/>
        </authorList>
    </citation>
    <scope>NUCLEOTIDE SEQUENCE</scope>
</reference>
<sequence length="126" mass="13970">MGLGSRLVQFQEAHRRFVKKVHNTRFPLPPWGVQVMKCVYFAIPMFVGYQCYVYSQEQSEAKWGSKKAAFDSVKSGNRAHILGKERKVGAGGVGGGVHLIDSSGEEQVKLMKGLDRVLKGVKKESS</sequence>
<keyword evidence="2" id="KW-1185">Reference proteome</keyword>
<comment type="caution">
    <text evidence="1">The sequence shown here is derived from an EMBL/GenBank/DDBJ whole genome shotgun (WGS) entry which is preliminary data.</text>
</comment>
<organism evidence="1 2">
    <name type="scientific">Triparma retinervis</name>
    <dbReference type="NCBI Taxonomy" id="2557542"/>
    <lineage>
        <taxon>Eukaryota</taxon>
        <taxon>Sar</taxon>
        <taxon>Stramenopiles</taxon>
        <taxon>Ochrophyta</taxon>
        <taxon>Bolidophyceae</taxon>
        <taxon>Parmales</taxon>
        <taxon>Triparmaceae</taxon>
        <taxon>Triparma</taxon>
    </lineage>
</organism>
<proteinExistence type="predicted"/>
<dbReference type="AlphaFoldDB" id="A0A9W6ZD11"/>
<evidence type="ECO:0000313" key="2">
    <source>
        <dbReference type="Proteomes" id="UP001165082"/>
    </source>
</evidence>
<dbReference type="OrthoDB" id="67386at2759"/>
<dbReference type="EMBL" id="BRXZ01004496">
    <property type="protein sequence ID" value="GMH49961.1"/>
    <property type="molecule type" value="Genomic_DNA"/>
</dbReference>